<dbReference type="GO" id="GO:0036064">
    <property type="term" value="C:ciliary basal body"/>
    <property type="evidence" value="ECO:0007669"/>
    <property type="project" value="TreeGrafter"/>
</dbReference>
<dbReference type="PROSITE" id="PS51257">
    <property type="entry name" value="PROKAR_LIPOPROTEIN"/>
    <property type="match status" value="1"/>
</dbReference>
<dbReference type="Pfam" id="PF00581">
    <property type="entry name" value="Rhodanese"/>
    <property type="match status" value="1"/>
</dbReference>
<evidence type="ECO:0000313" key="14">
    <source>
        <dbReference type="Ensembl" id="ENSEBUP00000010046.1"/>
    </source>
</evidence>
<feature type="signal peptide" evidence="12">
    <location>
        <begin position="1"/>
        <end position="25"/>
    </location>
</feature>
<dbReference type="InterPro" id="IPR051889">
    <property type="entry name" value="CEP41"/>
</dbReference>
<evidence type="ECO:0000259" key="13">
    <source>
        <dbReference type="PROSITE" id="PS50206"/>
    </source>
</evidence>
<dbReference type="CDD" id="cd00158">
    <property type="entry name" value="RHOD"/>
    <property type="match status" value="1"/>
</dbReference>
<feature type="region of interest" description="Disordered" evidence="11">
    <location>
        <begin position="140"/>
        <end position="172"/>
    </location>
</feature>
<evidence type="ECO:0000256" key="5">
    <source>
        <dbReference type="ARBA" id="ARBA00022794"/>
    </source>
</evidence>
<evidence type="ECO:0000256" key="1">
    <source>
        <dbReference type="ARBA" id="ARBA00004120"/>
    </source>
</evidence>
<dbReference type="SUPFAM" id="SSF52821">
    <property type="entry name" value="Rhodanese/Cell cycle control phosphatase"/>
    <property type="match status" value="1"/>
</dbReference>
<evidence type="ECO:0000256" key="10">
    <source>
        <dbReference type="ARBA" id="ARBA00038465"/>
    </source>
</evidence>
<dbReference type="PANTHER" id="PTHR44390:SF1">
    <property type="entry name" value="CENTROSOMAL PROTEIN OF 41 KDA"/>
    <property type="match status" value="1"/>
</dbReference>
<evidence type="ECO:0000256" key="3">
    <source>
        <dbReference type="ARBA" id="ARBA00022448"/>
    </source>
</evidence>
<evidence type="ECO:0000256" key="8">
    <source>
        <dbReference type="ARBA" id="ARBA00023212"/>
    </source>
</evidence>
<keyword evidence="6" id="KW-0653">Protein transport</keyword>
<keyword evidence="4" id="KW-0963">Cytoplasm</keyword>
<keyword evidence="12" id="KW-0732">Signal</keyword>
<protein>
    <submittedName>
        <fullName evidence="14">Centrosomal protein 41</fullName>
    </submittedName>
</protein>
<keyword evidence="8" id="KW-0206">Cytoskeleton</keyword>
<keyword evidence="15" id="KW-1185">Reference proteome</keyword>
<evidence type="ECO:0000256" key="11">
    <source>
        <dbReference type="SAM" id="MobiDB-lite"/>
    </source>
</evidence>
<comment type="similarity">
    <text evidence="10">Belongs to the CEP41 family.</text>
</comment>
<feature type="compositionally biased region" description="Basic and acidic residues" evidence="11">
    <location>
        <begin position="140"/>
        <end position="157"/>
    </location>
</feature>
<keyword evidence="5" id="KW-0970">Cilium biogenesis/degradation</keyword>
<dbReference type="GeneTree" id="ENSGT00390000002222"/>
<keyword evidence="3" id="KW-0813">Transport</keyword>
<dbReference type="GO" id="GO:0060271">
    <property type="term" value="P:cilium assembly"/>
    <property type="evidence" value="ECO:0007669"/>
    <property type="project" value="TreeGrafter"/>
</dbReference>
<evidence type="ECO:0000256" key="2">
    <source>
        <dbReference type="ARBA" id="ARBA00004300"/>
    </source>
</evidence>
<organism evidence="14 15">
    <name type="scientific">Eptatretus burgeri</name>
    <name type="common">Inshore hagfish</name>
    <dbReference type="NCBI Taxonomy" id="7764"/>
    <lineage>
        <taxon>Eukaryota</taxon>
        <taxon>Metazoa</taxon>
        <taxon>Chordata</taxon>
        <taxon>Craniata</taxon>
        <taxon>Vertebrata</taxon>
        <taxon>Cyclostomata</taxon>
        <taxon>Myxini</taxon>
        <taxon>Myxiniformes</taxon>
        <taxon>Myxinidae</taxon>
        <taxon>Eptatretinae</taxon>
        <taxon>Eptatretus</taxon>
    </lineage>
</organism>
<dbReference type="InterPro" id="IPR036873">
    <property type="entry name" value="Rhodanese-like_dom_sf"/>
</dbReference>
<feature type="chain" id="PRO_5034235850" evidence="12">
    <location>
        <begin position="26"/>
        <end position="471"/>
    </location>
</feature>
<dbReference type="Proteomes" id="UP000694388">
    <property type="component" value="Unplaced"/>
</dbReference>
<evidence type="ECO:0000256" key="7">
    <source>
        <dbReference type="ARBA" id="ARBA00023069"/>
    </source>
</evidence>
<dbReference type="SMART" id="SM00450">
    <property type="entry name" value="RHOD"/>
    <property type="match status" value="1"/>
</dbReference>
<dbReference type="Ensembl" id="ENSEBUT00000010583.1">
    <property type="protein sequence ID" value="ENSEBUP00000010046.1"/>
    <property type="gene ID" value="ENSEBUG00000006443.1"/>
</dbReference>
<evidence type="ECO:0000313" key="15">
    <source>
        <dbReference type="Proteomes" id="UP000694388"/>
    </source>
</evidence>
<sequence>MKMNKFNVLCLSVFLLLSCLSTCSLHVPHVHPFLSASARALALHDLSHGSSLMFDCCTKTNCIIPAASVLCPHAGNSLTKYLEKLEEIRKNYRYRPGEIFKRIKVSTFTHLVLQVASLAEEIALDCDGDGTEPEAKADALKAETESMEDVKKTRETEGSASNKARGDETSRSTLKSLIHGVGEMDTLVKEPEFPPSPRRAISSEALLEMPYTNCPYLLLDLRDSDAYKQCHIIGAYNYPSAMLSRSCNQYSKEILQYKNYPGKIIVVYDEDERIAPTTATILCEHGLENIYMLSGGLKVLAQRFPWGGMTTGNLPISCLPSSALGSGRKKSQRKSWETTRPVQAAGTQCRFKQDDLDLIAQQLEQIIGSDLSSKLSTNLSWLVNLMAIHCMYDSFVRLEHTCKATTDMWFYLLLLLQVFLCTFPSSAWMRQSPHPHYPILYLKADIHVMGSPKGGTIVRRLHFVATFVIIL</sequence>
<dbReference type="GO" id="GO:0015031">
    <property type="term" value="P:protein transport"/>
    <property type="evidence" value="ECO:0007669"/>
    <property type="project" value="UniProtKB-KW"/>
</dbReference>
<dbReference type="InterPro" id="IPR001763">
    <property type="entry name" value="Rhodanese-like_dom"/>
</dbReference>
<reference evidence="14" key="2">
    <citation type="submission" date="2025-09" db="UniProtKB">
        <authorList>
            <consortium name="Ensembl"/>
        </authorList>
    </citation>
    <scope>IDENTIFICATION</scope>
</reference>
<keyword evidence="7" id="KW-0969">Cilium</keyword>
<accession>A0A8C4Q4W1</accession>
<comment type="subcellular location">
    <subcellularLocation>
        <location evidence="1">Cytoplasm</location>
        <location evidence="1">Cytoskeleton</location>
        <location evidence="1">Cilium basal body</location>
    </subcellularLocation>
    <subcellularLocation>
        <location evidence="2">Cytoplasm</location>
        <location evidence="2">Cytoskeleton</location>
        <location evidence="2">Microtubule organizing center</location>
        <location evidence="2">Centrosome</location>
    </subcellularLocation>
</comment>
<dbReference type="Gene3D" id="3.40.250.10">
    <property type="entry name" value="Rhodanese-like domain"/>
    <property type="match status" value="1"/>
</dbReference>
<evidence type="ECO:0000256" key="9">
    <source>
        <dbReference type="ARBA" id="ARBA00023273"/>
    </source>
</evidence>
<keyword evidence="9" id="KW-0966">Cell projection</keyword>
<proteinExistence type="inferred from homology"/>
<dbReference type="AlphaFoldDB" id="A0A8C4Q4W1"/>
<dbReference type="PANTHER" id="PTHR44390">
    <property type="entry name" value="CENTROSOMAL PROTEIN OF 41 KDA"/>
    <property type="match status" value="1"/>
</dbReference>
<name>A0A8C4Q4W1_EPTBU</name>
<dbReference type="GO" id="GO:0005813">
    <property type="term" value="C:centrosome"/>
    <property type="evidence" value="ECO:0007669"/>
    <property type="project" value="UniProtKB-SubCell"/>
</dbReference>
<reference evidence="14" key="1">
    <citation type="submission" date="2025-08" db="UniProtKB">
        <authorList>
            <consortium name="Ensembl"/>
        </authorList>
    </citation>
    <scope>IDENTIFICATION</scope>
</reference>
<dbReference type="PROSITE" id="PS50206">
    <property type="entry name" value="RHODANESE_3"/>
    <property type="match status" value="1"/>
</dbReference>
<feature type="domain" description="Rhodanese" evidence="13">
    <location>
        <begin position="216"/>
        <end position="309"/>
    </location>
</feature>
<evidence type="ECO:0000256" key="6">
    <source>
        <dbReference type="ARBA" id="ARBA00022927"/>
    </source>
</evidence>
<evidence type="ECO:0000256" key="4">
    <source>
        <dbReference type="ARBA" id="ARBA00022490"/>
    </source>
</evidence>
<evidence type="ECO:0000256" key="12">
    <source>
        <dbReference type="SAM" id="SignalP"/>
    </source>
</evidence>